<dbReference type="AlphaFoldDB" id="A0A7N4NI83"/>
<reference evidence="3 4" key="1">
    <citation type="journal article" date="2011" name="Proc. Natl. Acad. Sci. U.S.A.">
        <title>Genetic diversity and population structure of the endangered marsupial Sarcophilus harrisii (Tasmanian devil).</title>
        <authorList>
            <person name="Miller W."/>
            <person name="Hayes V.M."/>
            <person name="Ratan A."/>
            <person name="Petersen D.C."/>
            <person name="Wittekindt N.E."/>
            <person name="Miller J."/>
            <person name="Walenz B."/>
            <person name="Knight J."/>
            <person name="Qi J."/>
            <person name="Zhao F."/>
            <person name="Wang Q."/>
            <person name="Bedoya-Reina O.C."/>
            <person name="Katiyar N."/>
            <person name="Tomsho L.P."/>
            <person name="Kasson L.M."/>
            <person name="Hardie R.A."/>
            <person name="Woodbridge P."/>
            <person name="Tindall E.A."/>
            <person name="Bertelsen M.F."/>
            <person name="Dixon D."/>
            <person name="Pyecroft S."/>
            <person name="Helgen K.M."/>
            <person name="Lesk A.M."/>
            <person name="Pringle T.H."/>
            <person name="Patterson N."/>
            <person name="Zhang Y."/>
            <person name="Kreiss A."/>
            <person name="Woods G.M."/>
            <person name="Jones M.E."/>
            <person name="Schuster S.C."/>
        </authorList>
    </citation>
    <scope>NUCLEOTIDE SEQUENCE [LARGE SCALE GENOMIC DNA]</scope>
</reference>
<dbReference type="GeneTree" id="ENSGT00390000007627"/>
<dbReference type="Proteomes" id="UP000007648">
    <property type="component" value="Unassembled WGS sequence"/>
</dbReference>
<feature type="region of interest" description="Disordered" evidence="1">
    <location>
        <begin position="678"/>
        <end position="731"/>
    </location>
</feature>
<accession>A0A7N4NI83</accession>
<evidence type="ECO:0000313" key="3">
    <source>
        <dbReference type="Ensembl" id="ENSSHAP00000023733.1"/>
    </source>
</evidence>
<evidence type="ECO:0000256" key="1">
    <source>
        <dbReference type="SAM" id="MobiDB-lite"/>
    </source>
</evidence>
<dbReference type="Pfam" id="PF15813">
    <property type="entry name" value="DUF4708"/>
    <property type="match status" value="1"/>
</dbReference>
<sequence>MSGRLLWVGRGEDWASPGGRRGKRSLGPAGKESRVFALKNLLSRKEEPGCSLIQSAENMSFSGQQSLFFISLPDLQKLYAVKVILSNQVAEIRSVQMKMCRQLLLMHQELLTSPVPGILNQIWVVMAIPFYKSGKLQAYTEKHGAKVVTPQKVVPAILQTCLSYSVTARLSPSWNKAGHLLIQGRDFLSQTGKQSAVVLDINVTESQLCLSIEVCTIRLPPPQLNDFDISENILKNFDGNKHAIIEGHSILSNWCYVLPSMKMGQITNILHTVPPDCPFRSHEDFQMHWDSLYGYNLPEDCGKMEIYFTVYFKLIGEKLFTYPINCIRSQPVQFFPRVDMENVLKSFLLDLKSKFPHICGFPIKMTSKPYYYTQDLIKPSLRGNKVKTPNLTTKKIFSPLTQIPSIKPTLVQSPFSATMEFDHKMELLANQPKPSIFSSLNLQPDYENKGTCDEESQLSFEASRYKSRNIQVQDVIPDNQNKSTTKIIPIFKSRLIQMNENISKPVNQKKKQHIGTESKIFAHKSCVTQVNKLNLGQSEKKRTKNNTSATQILNANPKSFIPPQDLYTKSNFYLPKCTSSHVSLSGHKLQFPGDSVFHLSDNNSNSIRNVMKIQKKENLASQHPIQVLGNSHELLQKKRQLYIFESDTETEESLLPQQQSVNPTKEVDLNICRLVSTRQATKSKRKSHQKSPENLKNSNIAIHHGPFNSSAHQGKGLSKSKPKKSQIIPNI</sequence>
<gene>
    <name evidence="3" type="primary">C18orf63</name>
</gene>
<dbReference type="PANTHER" id="PTHR28495:SF1">
    <property type="entry name" value="GENE, 17266-RELATED"/>
    <property type="match status" value="1"/>
</dbReference>
<evidence type="ECO:0000259" key="2">
    <source>
        <dbReference type="Pfam" id="PF15813"/>
    </source>
</evidence>
<dbReference type="Ensembl" id="ENSSHAT00000038937.1">
    <property type="protein sequence ID" value="ENSSHAP00000023733.1"/>
    <property type="gene ID" value="ENSSHAG00000007427.2"/>
</dbReference>
<dbReference type="FunCoup" id="A0A7N4NI83">
    <property type="interactions" value="3"/>
</dbReference>
<dbReference type="InterPro" id="IPR031643">
    <property type="entry name" value="DUF4708"/>
</dbReference>
<reference evidence="3" key="3">
    <citation type="submission" date="2025-09" db="UniProtKB">
        <authorList>
            <consortium name="Ensembl"/>
        </authorList>
    </citation>
    <scope>IDENTIFICATION</scope>
</reference>
<dbReference type="InParanoid" id="A0A7N4NI83"/>
<reference evidence="3" key="2">
    <citation type="submission" date="2025-08" db="UniProtKB">
        <authorList>
            <consortium name="Ensembl"/>
        </authorList>
    </citation>
    <scope>IDENTIFICATION</scope>
</reference>
<evidence type="ECO:0000313" key="4">
    <source>
        <dbReference type="Proteomes" id="UP000007648"/>
    </source>
</evidence>
<organism evidence="3 4">
    <name type="scientific">Sarcophilus harrisii</name>
    <name type="common">Tasmanian devil</name>
    <name type="synonym">Sarcophilus laniarius</name>
    <dbReference type="NCBI Taxonomy" id="9305"/>
    <lineage>
        <taxon>Eukaryota</taxon>
        <taxon>Metazoa</taxon>
        <taxon>Chordata</taxon>
        <taxon>Craniata</taxon>
        <taxon>Vertebrata</taxon>
        <taxon>Euteleostomi</taxon>
        <taxon>Mammalia</taxon>
        <taxon>Metatheria</taxon>
        <taxon>Dasyuromorphia</taxon>
        <taxon>Dasyuridae</taxon>
        <taxon>Sarcophilus</taxon>
    </lineage>
</organism>
<dbReference type="PANTHER" id="PTHR28495">
    <property type="entry name" value="HYPOTHETICAL PROTEIN LOC100359752"/>
    <property type="match status" value="1"/>
</dbReference>
<keyword evidence="4" id="KW-1185">Reference proteome</keyword>
<protein>
    <submittedName>
        <fullName evidence="3">Chromosome 18 open reading frame 63</fullName>
    </submittedName>
</protein>
<name>A0A7N4NI83_SARHA</name>
<feature type="domain" description="DUF4708" evidence="2">
    <location>
        <begin position="65"/>
        <end position="336"/>
    </location>
</feature>
<proteinExistence type="predicted"/>